<keyword evidence="4" id="KW-1185">Reference proteome</keyword>
<sequence>MSSSTNGTPPPNGRPPPGTGPLTRRERRRLREIEAALDGDPTMRLLFGRDAGATRRTVLMRACRWSLVTGVVLIVLGFALSGAGLVLWGMLAALVIAPIAWFVAEPRSTDP</sequence>
<dbReference type="RefSeq" id="WP_349298197.1">
    <property type="nucleotide sequence ID" value="NZ_JBEDNQ010000004.1"/>
</dbReference>
<reference evidence="3 4" key="1">
    <citation type="submission" date="2024-03" db="EMBL/GenBank/DDBJ databases">
        <title>Draft genome sequence of Pseudonocardia nematodicida JCM 31783.</title>
        <authorList>
            <person name="Butdee W."/>
            <person name="Duangmal K."/>
        </authorList>
    </citation>
    <scope>NUCLEOTIDE SEQUENCE [LARGE SCALE GENOMIC DNA]</scope>
    <source>
        <strain evidence="3 4">JCM 31783</strain>
    </source>
</reference>
<organism evidence="3 4">
    <name type="scientific">Pseudonocardia nematodicida</name>
    <dbReference type="NCBI Taxonomy" id="1206997"/>
    <lineage>
        <taxon>Bacteria</taxon>
        <taxon>Bacillati</taxon>
        <taxon>Actinomycetota</taxon>
        <taxon>Actinomycetes</taxon>
        <taxon>Pseudonocardiales</taxon>
        <taxon>Pseudonocardiaceae</taxon>
        <taxon>Pseudonocardia</taxon>
    </lineage>
</organism>
<dbReference type="EMBL" id="JBEDNQ010000004">
    <property type="protein sequence ID" value="MEQ3551127.1"/>
    <property type="molecule type" value="Genomic_DNA"/>
</dbReference>
<comment type="caution">
    <text evidence="3">The sequence shown here is derived from an EMBL/GenBank/DDBJ whole genome shotgun (WGS) entry which is preliminary data.</text>
</comment>
<proteinExistence type="predicted"/>
<evidence type="ECO:0000256" key="1">
    <source>
        <dbReference type="SAM" id="MobiDB-lite"/>
    </source>
</evidence>
<feature type="compositionally biased region" description="Pro residues" evidence="1">
    <location>
        <begin position="8"/>
        <end position="19"/>
    </location>
</feature>
<keyword evidence="2" id="KW-1133">Transmembrane helix</keyword>
<protein>
    <submittedName>
        <fullName evidence="3">DUF3040 domain-containing protein</fullName>
    </submittedName>
</protein>
<keyword evidence="2" id="KW-0812">Transmembrane</keyword>
<evidence type="ECO:0000313" key="3">
    <source>
        <dbReference type="EMBL" id="MEQ3551127.1"/>
    </source>
</evidence>
<dbReference type="Pfam" id="PF11239">
    <property type="entry name" value="DUF3040"/>
    <property type="match status" value="1"/>
</dbReference>
<feature type="transmembrane region" description="Helical" evidence="2">
    <location>
        <begin position="62"/>
        <end position="80"/>
    </location>
</feature>
<feature type="transmembrane region" description="Helical" evidence="2">
    <location>
        <begin position="86"/>
        <end position="104"/>
    </location>
</feature>
<dbReference type="InterPro" id="IPR021401">
    <property type="entry name" value="DUF3040"/>
</dbReference>
<gene>
    <name evidence="3" type="ORF">WIS52_11650</name>
</gene>
<evidence type="ECO:0000256" key="2">
    <source>
        <dbReference type="SAM" id="Phobius"/>
    </source>
</evidence>
<evidence type="ECO:0000313" key="4">
    <source>
        <dbReference type="Proteomes" id="UP001494902"/>
    </source>
</evidence>
<keyword evidence="2" id="KW-0472">Membrane</keyword>
<name>A0ABV1K9G8_9PSEU</name>
<feature type="region of interest" description="Disordered" evidence="1">
    <location>
        <begin position="1"/>
        <end position="25"/>
    </location>
</feature>
<accession>A0ABV1K9G8</accession>
<dbReference type="Proteomes" id="UP001494902">
    <property type="component" value="Unassembled WGS sequence"/>
</dbReference>